<accession>A0A2N9IVG8</accession>
<proteinExistence type="predicted"/>
<dbReference type="InterPro" id="IPR000477">
    <property type="entry name" value="RT_dom"/>
</dbReference>
<feature type="domain" description="Reverse transcriptase" evidence="1">
    <location>
        <begin position="411"/>
        <end position="665"/>
    </location>
</feature>
<dbReference type="Gene3D" id="3.60.10.10">
    <property type="entry name" value="Endonuclease/exonuclease/phosphatase"/>
    <property type="match status" value="1"/>
</dbReference>
<protein>
    <recommendedName>
        <fullName evidence="1">Reverse transcriptase domain-containing protein</fullName>
    </recommendedName>
</protein>
<name>A0A2N9IVG8_FAGSY</name>
<dbReference type="AlphaFoldDB" id="A0A2N9IVG8"/>
<dbReference type="SUPFAM" id="SSF56219">
    <property type="entry name" value="DNase I-like"/>
    <property type="match status" value="1"/>
</dbReference>
<dbReference type="PANTHER" id="PTHR33116:SF78">
    <property type="entry name" value="OS12G0587133 PROTEIN"/>
    <property type="match status" value="1"/>
</dbReference>
<gene>
    <name evidence="2" type="ORF">FSB_LOCUS55933</name>
</gene>
<reference evidence="2" key="1">
    <citation type="submission" date="2018-02" db="EMBL/GenBank/DDBJ databases">
        <authorList>
            <person name="Cohen D.B."/>
            <person name="Kent A.D."/>
        </authorList>
    </citation>
    <scope>NUCLEOTIDE SEQUENCE</scope>
</reference>
<organism evidence="2">
    <name type="scientific">Fagus sylvatica</name>
    <name type="common">Beechnut</name>
    <dbReference type="NCBI Taxonomy" id="28930"/>
    <lineage>
        <taxon>Eukaryota</taxon>
        <taxon>Viridiplantae</taxon>
        <taxon>Streptophyta</taxon>
        <taxon>Embryophyta</taxon>
        <taxon>Tracheophyta</taxon>
        <taxon>Spermatophyta</taxon>
        <taxon>Magnoliopsida</taxon>
        <taxon>eudicotyledons</taxon>
        <taxon>Gunneridae</taxon>
        <taxon>Pentapetalae</taxon>
        <taxon>rosids</taxon>
        <taxon>fabids</taxon>
        <taxon>Fagales</taxon>
        <taxon>Fagaceae</taxon>
        <taxon>Fagus</taxon>
    </lineage>
</organism>
<dbReference type="Pfam" id="PF00078">
    <property type="entry name" value="RVT_1"/>
    <property type="match status" value="1"/>
</dbReference>
<evidence type="ECO:0000313" key="2">
    <source>
        <dbReference type="EMBL" id="SPD28051.1"/>
    </source>
</evidence>
<dbReference type="CDD" id="cd01650">
    <property type="entry name" value="RT_nLTR_like"/>
    <property type="match status" value="1"/>
</dbReference>
<evidence type="ECO:0000259" key="1">
    <source>
        <dbReference type="PROSITE" id="PS50878"/>
    </source>
</evidence>
<sequence length="918" mass="103745">MLVPPGSLGETSLPVNQLVEPEVPIVDALEVVGLEQLPMLLLSLETPLPDVAALDKAFSGYCLGFDDNSSQWVEKKYKDFSKLVGFSLVGLEGPCKDMLRRIENARLKNKRVAGSNHTGTSSKKGGILLMWDKRLLDLIDSFVGRFSVSCNWKGIMDGRRGGRFPWCTLGDFNTVRYPSERLEGNWFSPDMIAFSDFITELNLMDLPLEGGSFTWSNGTDQPSMSKIDKSVDFCGLGGTFLMGGGRGTHIVGEDRVNREGLLNEFYRFSHLEETSWRQKSLVLRLKEGDNNTKFFHQMVNSHQCNNYMGSVEVDGVLFDEEAEVKEQVVEFYHSLYQENEPWRPTVDGLQFAISGEENRNLLDHRFDKEEVIKVVQEIQGDTAPGPDGFTNAFFQKCWRVVEHDVLAFFDEVFEYGEFEKSLNATFITLFPKKPNAINVRDFRPISLIGSVYKLLAKTQDSILIANECVDSRLKSGLSGVICKLDIEKAYDHVNWDSLLYIMERMGFGSRWIGWIKACISIVRFSMIVNGSPSGFFGSTRGLRQGDSLSPLLFLLIMEVWSRMLKQLENEGHIKGFKAGPAKSNGVSISHLLFADDIILFCDVEPSQLMHIRMVLTCFEAVTGLKVNMRKSEMVLVGEVANITALADFLCCQVRSLPMTYLGAPLGSPFKALSIWNPILEKIEHKLAGWKRCYLSRGGRLTLLKSTLASFPTYYLSLFSVPVSVADRIEKIQHNFLWGGLGDEFKHHLVDWNTVCLPVAQGGLGVRKVVYVNKALGKWLWRFGVEEAHLWRRGILMGWENFAKHLEFVVGIGSRVRFWHDCWCGDLPLKEGTLECGIFVSLGISMIGRFQPVADFFQLINSHIPSGAGMDVWRWKRTSHGLFYTRSFYSALYVTPQTAPFPWRSIWGVKVPRRVAFFV</sequence>
<dbReference type="InterPro" id="IPR036691">
    <property type="entry name" value="Endo/exonu/phosph_ase_sf"/>
</dbReference>
<dbReference type="PROSITE" id="PS50878">
    <property type="entry name" value="RT_POL"/>
    <property type="match status" value="1"/>
</dbReference>
<dbReference type="PANTHER" id="PTHR33116">
    <property type="entry name" value="REVERSE TRANSCRIPTASE ZINC-BINDING DOMAIN-CONTAINING PROTEIN-RELATED-RELATED"/>
    <property type="match status" value="1"/>
</dbReference>
<dbReference type="EMBL" id="OIVN01006218">
    <property type="protein sequence ID" value="SPD28051.1"/>
    <property type="molecule type" value="Genomic_DNA"/>
</dbReference>